<dbReference type="GO" id="GO:0005506">
    <property type="term" value="F:iron ion binding"/>
    <property type="evidence" value="ECO:0007669"/>
    <property type="project" value="InterPro"/>
</dbReference>
<protein>
    <recommendedName>
        <fullName evidence="3">aldehyde oxygenase (deformylating)</fullName>
        <ecNumber evidence="3">4.1.99.5</ecNumber>
    </recommendedName>
</protein>
<dbReference type="GO" id="GO:0071771">
    <property type="term" value="F:aldehyde oxygenase (deformylating) activity"/>
    <property type="evidence" value="ECO:0007669"/>
    <property type="project" value="UniProtKB-EC"/>
</dbReference>
<evidence type="ECO:0000256" key="2">
    <source>
        <dbReference type="ARBA" id="ARBA00009324"/>
    </source>
</evidence>
<keyword evidence="8" id="KW-0456">Lyase</keyword>
<comment type="subcellular location">
    <subcellularLocation>
        <location evidence="1">Endoplasmic reticulum membrane</location>
        <topology evidence="1">Multi-pass membrane protein</topology>
    </subcellularLocation>
</comment>
<accession>A0A843WNM6</accession>
<feature type="transmembrane region" description="Helical" evidence="11">
    <location>
        <begin position="142"/>
        <end position="163"/>
    </location>
</feature>
<evidence type="ECO:0000313" key="14">
    <source>
        <dbReference type="Proteomes" id="UP000652761"/>
    </source>
</evidence>
<sequence>MVELRSGRRVENEEIPSASGARVDTSRGRTLEWLEAPAPFPPRIQEFRNPAKLAVGSTTSHGIRNVRGASDGARPIIAHWIGALIYEYRLFTKEEETQNLVTRRQALVVVFINQAIQMGGATLMSMSGGLVPAGTTAQSPSLVWTVGQMAVAMLIVDCWAYFWHRWTHENMFLYKHIHSMHLRLIAPYSYGALYTHPVDAFVGEMVGAVMATHVSGMSPRMAVVFFSLLSLKSLDDHCVMWFPNHLIHQWMTNNTSFHILHHQHVGIKYNYSIFYFATWDRLLGTYLPFSIEPRKDGGYQLRTAKDE</sequence>
<evidence type="ECO:0000259" key="12">
    <source>
        <dbReference type="Pfam" id="PF04116"/>
    </source>
</evidence>
<gene>
    <name evidence="13" type="ORF">Taro_037088</name>
</gene>
<keyword evidence="14" id="KW-1185">Reference proteome</keyword>
<evidence type="ECO:0000256" key="3">
    <source>
        <dbReference type="ARBA" id="ARBA00013146"/>
    </source>
</evidence>
<name>A0A843WNM6_COLES</name>
<dbReference type="InterPro" id="IPR006694">
    <property type="entry name" value="Fatty_acid_hydroxylase"/>
</dbReference>
<comment type="caution">
    <text evidence="13">The sequence shown here is derived from an EMBL/GenBank/DDBJ whole genome shotgun (WGS) entry which is preliminary data.</text>
</comment>
<evidence type="ECO:0000256" key="11">
    <source>
        <dbReference type="SAM" id="Phobius"/>
    </source>
</evidence>
<dbReference type="GO" id="GO:0005789">
    <property type="term" value="C:endoplasmic reticulum membrane"/>
    <property type="evidence" value="ECO:0007669"/>
    <property type="project" value="UniProtKB-SubCell"/>
</dbReference>
<dbReference type="Proteomes" id="UP000652761">
    <property type="component" value="Unassembled WGS sequence"/>
</dbReference>
<feature type="transmembrane region" description="Helical" evidence="11">
    <location>
        <begin position="106"/>
        <end position="130"/>
    </location>
</feature>
<evidence type="ECO:0000256" key="6">
    <source>
        <dbReference type="ARBA" id="ARBA00022989"/>
    </source>
</evidence>
<dbReference type="OrthoDB" id="408954at2759"/>
<feature type="compositionally biased region" description="Basic and acidic residues" evidence="10">
    <location>
        <begin position="1"/>
        <end position="12"/>
    </location>
</feature>
<evidence type="ECO:0000256" key="10">
    <source>
        <dbReference type="SAM" id="MobiDB-lite"/>
    </source>
</evidence>
<dbReference type="PANTHER" id="PTHR11863">
    <property type="entry name" value="STEROL DESATURASE"/>
    <property type="match status" value="1"/>
</dbReference>
<evidence type="ECO:0000256" key="7">
    <source>
        <dbReference type="ARBA" id="ARBA00023136"/>
    </source>
</evidence>
<organism evidence="13 14">
    <name type="scientific">Colocasia esculenta</name>
    <name type="common">Wild taro</name>
    <name type="synonym">Arum esculentum</name>
    <dbReference type="NCBI Taxonomy" id="4460"/>
    <lineage>
        <taxon>Eukaryota</taxon>
        <taxon>Viridiplantae</taxon>
        <taxon>Streptophyta</taxon>
        <taxon>Embryophyta</taxon>
        <taxon>Tracheophyta</taxon>
        <taxon>Spermatophyta</taxon>
        <taxon>Magnoliopsida</taxon>
        <taxon>Liliopsida</taxon>
        <taxon>Araceae</taxon>
        <taxon>Aroideae</taxon>
        <taxon>Colocasieae</taxon>
        <taxon>Colocasia</taxon>
    </lineage>
</organism>
<evidence type="ECO:0000313" key="13">
    <source>
        <dbReference type="EMBL" id="MQM04290.1"/>
    </source>
</evidence>
<dbReference type="GO" id="GO:0016491">
    <property type="term" value="F:oxidoreductase activity"/>
    <property type="evidence" value="ECO:0007669"/>
    <property type="project" value="InterPro"/>
</dbReference>
<keyword evidence="5" id="KW-0256">Endoplasmic reticulum</keyword>
<comment type="similarity">
    <text evidence="2">Belongs to the sterol desaturase family.</text>
</comment>
<evidence type="ECO:0000256" key="8">
    <source>
        <dbReference type="ARBA" id="ARBA00023239"/>
    </source>
</evidence>
<comment type="catalytic activity">
    <reaction evidence="9">
        <text>a long-chain fatty aldehyde + 2 NADPH + O2 + H(+) = a long-chain alkane + formate + 2 NADP(+) + H2O</text>
        <dbReference type="Rhea" id="RHEA:21440"/>
        <dbReference type="ChEBI" id="CHEBI:15377"/>
        <dbReference type="ChEBI" id="CHEBI:15378"/>
        <dbReference type="ChEBI" id="CHEBI:15379"/>
        <dbReference type="ChEBI" id="CHEBI:15740"/>
        <dbReference type="ChEBI" id="CHEBI:17176"/>
        <dbReference type="ChEBI" id="CHEBI:57783"/>
        <dbReference type="ChEBI" id="CHEBI:58349"/>
        <dbReference type="ChEBI" id="CHEBI:83563"/>
        <dbReference type="EC" id="4.1.99.5"/>
    </reaction>
</comment>
<evidence type="ECO:0000256" key="4">
    <source>
        <dbReference type="ARBA" id="ARBA00022692"/>
    </source>
</evidence>
<keyword evidence="6 11" id="KW-1133">Transmembrane helix</keyword>
<evidence type="ECO:0000256" key="9">
    <source>
        <dbReference type="ARBA" id="ARBA00047909"/>
    </source>
</evidence>
<proteinExistence type="inferred from homology"/>
<dbReference type="AlphaFoldDB" id="A0A843WNM6"/>
<dbReference type="Pfam" id="PF04116">
    <property type="entry name" value="FA_hydroxylase"/>
    <property type="match status" value="1"/>
</dbReference>
<keyword evidence="7 11" id="KW-0472">Membrane</keyword>
<dbReference type="InterPro" id="IPR050307">
    <property type="entry name" value="Sterol_Desaturase_Related"/>
</dbReference>
<evidence type="ECO:0000256" key="1">
    <source>
        <dbReference type="ARBA" id="ARBA00004477"/>
    </source>
</evidence>
<feature type="region of interest" description="Disordered" evidence="10">
    <location>
        <begin position="1"/>
        <end position="23"/>
    </location>
</feature>
<reference evidence="13" key="1">
    <citation type="submission" date="2017-07" db="EMBL/GenBank/DDBJ databases">
        <title>Taro Niue Genome Assembly and Annotation.</title>
        <authorList>
            <person name="Atibalentja N."/>
            <person name="Keating K."/>
            <person name="Fields C.J."/>
        </authorList>
    </citation>
    <scope>NUCLEOTIDE SEQUENCE</scope>
    <source>
        <strain evidence="13">Niue_2</strain>
        <tissue evidence="13">Leaf</tissue>
    </source>
</reference>
<keyword evidence="4 11" id="KW-0812">Transmembrane</keyword>
<dbReference type="EMBL" id="NMUH01003188">
    <property type="protein sequence ID" value="MQM04290.1"/>
    <property type="molecule type" value="Genomic_DNA"/>
</dbReference>
<dbReference type="EC" id="4.1.99.5" evidence="3"/>
<dbReference type="GO" id="GO:0008610">
    <property type="term" value="P:lipid biosynthetic process"/>
    <property type="evidence" value="ECO:0007669"/>
    <property type="project" value="InterPro"/>
</dbReference>
<feature type="domain" description="Fatty acid hydroxylase" evidence="12">
    <location>
        <begin position="150"/>
        <end position="285"/>
    </location>
</feature>
<evidence type="ECO:0000256" key="5">
    <source>
        <dbReference type="ARBA" id="ARBA00022824"/>
    </source>
</evidence>